<dbReference type="EMBL" id="CAJVQC010014710">
    <property type="protein sequence ID" value="CAG8659854.1"/>
    <property type="molecule type" value="Genomic_DNA"/>
</dbReference>
<evidence type="ECO:0000313" key="1">
    <source>
        <dbReference type="EMBL" id="CAG8659854.1"/>
    </source>
</evidence>
<keyword evidence="2" id="KW-1185">Reference proteome</keyword>
<organism evidence="1 2">
    <name type="scientific">Racocetra persica</name>
    <dbReference type="NCBI Taxonomy" id="160502"/>
    <lineage>
        <taxon>Eukaryota</taxon>
        <taxon>Fungi</taxon>
        <taxon>Fungi incertae sedis</taxon>
        <taxon>Mucoromycota</taxon>
        <taxon>Glomeromycotina</taxon>
        <taxon>Glomeromycetes</taxon>
        <taxon>Diversisporales</taxon>
        <taxon>Gigasporaceae</taxon>
        <taxon>Racocetra</taxon>
    </lineage>
</organism>
<dbReference type="Proteomes" id="UP000789920">
    <property type="component" value="Unassembled WGS sequence"/>
</dbReference>
<gene>
    <name evidence="1" type="ORF">RPERSI_LOCUS8227</name>
</gene>
<name>A0ACA9NJR8_9GLOM</name>
<accession>A0ACA9NJR8</accession>
<evidence type="ECO:0000313" key="2">
    <source>
        <dbReference type="Proteomes" id="UP000789920"/>
    </source>
</evidence>
<sequence length="163" mass="18941">MELLLTAKVEEVDLIFNELFMSDKNLTDWVQYYKKHYIIASLNPNISKIPNNLWYAAPNNTNCAKAAHAMSNQEGKQLKLMTAILRFASKRQSKACSSTKKQNKKRQISQVIDLTVDIFQESQKINLDNNESKESDMTMLEKLEYEERLLMIAECKEKLRANF</sequence>
<reference evidence="1" key="1">
    <citation type="submission" date="2021-06" db="EMBL/GenBank/DDBJ databases">
        <authorList>
            <person name="Kallberg Y."/>
            <person name="Tangrot J."/>
            <person name="Rosling A."/>
        </authorList>
    </citation>
    <scope>NUCLEOTIDE SEQUENCE</scope>
    <source>
        <strain evidence="1">MA461A</strain>
    </source>
</reference>
<comment type="caution">
    <text evidence="1">The sequence shown here is derived from an EMBL/GenBank/DDBJ whole genome shotgun (WGS) entry which is preliminary data.</text>
</comment>
<protein>
    <submittedName>
        <fullName evidence="1">26152_t:CDS:1</fullName>
    </submittedName>
</protein>
<proteinExistence type="predicted"/>